<sequence>MQVMIHSLRKSSLMQPLSVLLSCVLVLLVVSYSSSSSLSHASLISWMPGWMLLMATLIGRAQCLLKFSLCYKCSHSLHRPRNEVCFLDEQFSFVFWTVFIMFRLYLLFSLSLPVKKGEYKFLA</sequence>
<comment type="caution">
    <text evidence="1">The sequence shown here is derived from an EMBL/GenBank/DDBJ whole genome shotgun (WGS) entry which is preliminary data.</text>
</comment>
<gene>
    <name evidence="1" type="ORF">LOK49_LG05G00750</name>
</gene>
<name>A0ACC0HSJ4_9ERIC</name>
<reference evidence="1 2" key="1">
    <citation type="journal article" date="2022" name="Plant J.">
        <title>Chromosome-level genome of Camellia lanceoleosa provides a valuable resource for understanding genome evolution and self-incompatibility.</title>
        <authorList>
            <person name="Gong W."/>
            <person name="Xiao S."/>
            <person name="Wang L."/>
            <person name="Liao Z."/>
            <person name="Chang Y."/>
            <person name="Mo W."/>
            <person name="Hu G."/>
            <person name="Li W."/>
            <person name="Zhao G."/>
            <person name="Zhu H."/>
            <person name="Hu X."/>
            <person name="Ji K."/>
            <person name="Xiang X."/>
            <person name="Song Q."/>
            <person name="Yuan D."/>
            <person name="Jin S."/>
            <person name="Zhang L."/>
        </authorList>
    </citation>
    <scope>NUCLEOTIDE SEQUENCE [LARGE SCALE GENOMIC DNA]</scope>
    <source>
        <strain evidence="1">SQ_2022a</strain>
    </source>
</reference>
<keyword evidence="2" id="KW-1185">Reference proteome</keyword>
<proteinExistence type="predicted"/>
<protein>
    <submittedName>
        <fullName evidence="1">Uncharacterized protein</fullName>
    </submittedName>
</protein>
<evidence type="ECO:0000313" key="2">
    <source>
        <dbReference type="Proteomes" id="UP001060215"/>
    </source>
</evidence>
<dbReference type="Proteomes" id="UP001060215">
    <property type="component" value="Chromosome 4"/>
</dbReference>
<dbReference type="EMBL" id="CM045761">
    <property type="protein sequence ID" value="KAI8015450.1"/>
    <property type="molecule type" value="Genomic_DNA"/>
</dbReference>
<evidence type="ECO:0000313" key="1">
    <source>
        <dbReference type="EMBL" id="KAI8015450.1"/>
    </source>
</evidence>
<accession>A0ACC0HSJ4</accession>
<organism evidence="1 2">
    <name type="scientific">Camellia lanceoleosa</name>
    <dbReference type="NCBI Taxonomy" id="1840588"/>
    <lineage>
        <taxon>Eukaryota</taxon>
        <taxon>Viridiplantae</taxon>
        <taxon>Streptophyta</taxon>
        <taxon>Embryophyta</taxon>
        <taxon>Tracheophyta</taxon>
        <taxon>Spermatophyta</taxon>
        <taxon>Magnoliopsida</taxon>
        <taxon>eudicotyledons</taxon>
        <taxon>Gunneridae</taxon>
        <taxon>Pentapetalae</taxon>
        <taxon>asterids</taxon>
        <taxon>Ericales</taxon>
        <taxon>Theaceae</taxon>
        <taxon>Camellia</taxon>
    </lineage>
</organism>